<sequence length="463" mass="50888">MNAQSSTAAAVHGLSRAERYAAGAALRHGVPLEQHAEVPREADRPDPVELLVQQDAARLSELVPIRHGRMSASPFTFYRGSAAVMASDLSRVPNSGLRVQLCGDAHVSNFGLFNGPDRRLVFDLNDFDETLPGPFEWDLKRLACSVTVAGRNNGLKQAKIRSATRSAVSGYRSVLAELAHQDPLSIHYYRIEMDAIIEATPEKYLRQVDKAQRKALGRTSLRAFDKLTATINGKRRIVDDPPRVFHLDVASDEKKQVEAFFHAYLSTLPLNRRHLLERYHLIDLAVKVVGVGSVGTRCLIILLETGDGEPLFLQFKEATTSVLEPYLGPSQFAQAGERVVQGQRLMQATGDVFLGWARFTSPQQDHRVDFYFRQLWDGKGSLVVEEMGARLLAGYARMCGATLALAHARSGDAASIQGYLGDDDIFDDAVADFASAYADITERDHAAHLAAIAADRVHAVSDV</sequence>
<accession>K6X0B7</accession>
<dbReference type="RefSeq" id="WP_006336476.1">
    <property type="nucleotide sequence ID" value="NZ_BAHC01000168.1"/>
</dbReference>
<dbReference type="STRING" id="1108045.GORHZ_168_00420"/>
<dbReference type="Proteomes" id="UP000008363">
    <property type="component" value="Unassembled WGS sequence"/>
</dbReference>
<dbReference type="eggNOG" id="COG4320">
    <property type="taxonomic scope" value="Bacteria"/>
</dbReference>
<evidence type="ECO:0000313" key="1">
    <source>
        <dbReference type="EMBL" id="GAB92244.1"/>
    </source>
</evidence>
<evidence type="ECO:0000313" key="2">
    <source>
        <dbReference type="Proteomes" id="UP000008363"/>
    </source>
</evidence>
<proteinExistence type="predicted"/>
<organism evidence="1 2">
    <name type="scientific">Gordonia rhizosphera NBRC 16068</name>
    <dbReference type="NCBI Taxonomy" id="1108045"/>
    <lineage>
        <taxon>Bacteria</taxon>
        <taxon>Bacillati</taxon>
        <taxon>Actinomycetota</taxon>
        <taxon>Actinomycetes</taxon>
        <taxon>Mycobacteriales</taxon>
        <taxon>Gordoniaceae</taxon>
        <taxon>Gordonia</taxon>
    </lineage>
</organism>
<reference evidence="1 2" key="1">
    <citation type="submission" date="2012-08" db="EMBL/GenBank/DDBJ databases">
        <title>Whole genome shotgun sequence of Gordonia rhizosphera NBRC 16068.</title>
        <authorList>
            <person name="Takarada H."/>
            <person name="Isaki S."/>
            <person name="Hosoyama A."/>
            <person name="Tsuchikane K."/>
            <person name="Katsumata H."/>
            <person name="Baba S."/>
            <person name="Ohji S."/>
            <person name="Yamazaki S."/>
            <person name="Fujita N."/>
        </authorList>
    </citation>
    <scope>NUCLEOTIDE SEQUENCE [LARGE SCALE GENOMIC DNA]</scope>
    <source>
        <strain evidence="1 2">NBRC 16068</strain>
    </source>
</reference>
<dbReference type="Pfam" id="PF10009">
    <property type="entry name" value="DUF2252"/>
    <property type="match status" value="1"/>
</dbReference>
<gene>
    <name evidence="1" type="ORF">GORHZ_168_00420</name>
</gene>
<dbReference type="EMBL" id="BAHC01000168">
    <property type="protein sequence ID" value="GAB92244.1"/>
    <property type="molecule type" value="Genomic_DNA"/>
</dbReference>
<dbReference type="PANTHER" id="PTHR39441">
    <property type="entry name" value="DUF2252 DOMAIN-CONTAINING PROTEIN"/>
    <property type="match status" value="1"/>
</dbReference>
<name>K6X0B7_9ACTN</name>
<dbReference type="InterPro" id="IPR018721">
    <property type="entry name" value="DUF2252"/>
</dbReference>
<keyword evidence="2" id="KW-1185">Reference proteome</keyword>
<dbReference type="AlphaFoldDB" id="K6X0B7"/>
<dbReference type="PANTHER" id="PTHR39441:SF1">
    <property type="entry name" value="DUF2252 DOMAIN-CONTAINING PROTEIN"/>
    <property type="match status" value="1"/>
</dbReference>
<evidence type="ECO:0008006" key="3">
    <source>
        <dbReference type="Google" id="ProtNLM"/>
    </source>
</evidence>
<comment type="caution">
    <text evidence="1">The sequence shown here is derived from an EMBL/GenBank/DDBJ whole genome shotgun (WGS) entry which is preliminary data.</text>
</comment>
<protein>
    <recommendedName>
        <fullName evidence="3">DUF2252 domain-containing protein</fullName>
    </recommendedName>
</protein>